<dbReference type="Proteomes" id="UP000294963">
    <property type="component" value="Unassembled WGS sequence"/>
</dbReference>
<evidence type="ECO:0000256" key="1">
    <source>
        <dbReference type="SAM" id="MobiDB-lite"/>
    </source>
</evidence>
<dbReference type="AlphaFoldDB" id="A0A4R1XTP1"/>
<organism evidence="2 3">
    <name type="scientific">Acinetobacter calcoaceticus</name>
    <dbReference type="NCBI Taxonomy" id="471"/>
    <lineage>
        <taxon>Bacteria</taxon>
        <taxon>Pseudomonadati</taxon>
        <taxon>Pseudomonadota</taxon>
        <taxon>Gammaproteobacteria</taxon>
        <taxon>Moraxellales</taxon>
        <taxon>Moraxellaceae</taxon>
        <taxon>Acinetobacter</taxon>
        <taxon>Acinetobacter calcoaceticus/baumannii complex</taxon>
    </lineage>
</organism>
<accession>A0A4R1XTP1</accession>
<reference evidence="2 3" key="1">
    <citation type="submission" date="2019-03" db="EMBL/GenBank/DDBJ databases">
        <title>Genomic analyses of the natural microbiome of Caenorhabditis elegans.</title>
        <authorList>
            <person name="Samuel B."/>
        </authorList>
    </citation>
    <scope>NUCLEOTIDE SEQUENCE [LARGE SCALE GENOMIC DNA]</scope>
    <source>
        <strain evidence="2 3">JUb89</strain>
    </source>
</reference>
<keyword evidence="3" id="KW-1185">Reference proteome</keyword>
<evidence type="ECO:0000313" key="2">
    <source>
        <dbReference type="EMBL" id="TCM65770.1"/>
    </source>
</evidence>
<feature type="region of interest" description="Disordered" evidence="1">
    <location>
        <begin position="34"/>
        <end position="65"/>
    </location>
</feature>
<comment type="caution">
    <text evidence="2">The sequence shown here is derived from an EMBL/GenBank/DDBJ whole genome shotgun (WGS) entry which is preliminary data.</text>
</comment>
<gene>
    <name evidence="2" type="ORF">EC844_1147</name>
</gene>
<feature type="compositionally biased region" description="Polar residues" evidence="1">
    <location>
        <begin position="37"/>
        <end position="49"/>
    </location>
</feature>
<name>A0A4R1XTP1_ACICA</name>
<sequence>MQQYILLKGDLSLNIKLLTTAIFTVLLLQGCGGGSSDGETTNNSNTGNLDPSKPKPDTSVGRDQNTGKVESNFVATASANYVFIPFNGFSMGKLTASEFPQHSDGSFRELGSYSLTGDKVAVQDIAGNENFAIGRWSWGTANKKDSSTGEVESELLQKSQNYFWTYAVFNRFEASSIGEKKCEATAFTQPYLTRFGAASNSPYLAKTTGTATFNLINATQANLEITLTTSNGTDSRTASYYPGKQADYSPGSGIISGAKVIDPAKSFVSNGEFQISFGQGLAQEVLMFVNYSNQLGDKAPTYSGLAVFTCK</sequence>
<evidence type="ECO:0000313" key="3">
    <source>
        <dbReference type="Proteomes" id="UP000294963"/>
    </source>
</evidence>
<protein>
    <submittedName>
        <fullName evidence="2">Uncharacterized protein</fullName>
    </submittedName>
</protein>
<dbReference type="EMBL" id="SLVJ01000014">
    <property type="protein sequence ID" value="TCM65770.1"/>
    <property type="molecule type" value="Genomic_DNA"/>
</dbReference>
<proteinExistence type="predicted"/>